<dbReference type="SUPFAM" id="SSF141072">
    <property type="entry name" value="CalX-like"/>
    <property type="match status" value="1"/>
</dbReference>
<dbReference type="EMBL" id="OU015584">
    <property type="protein sequence ID" value="CAG5083344.1"/>
    <property type="molecule type" value="Genomic_DNA"/>
</dbReference>
<evidence type="ECO:0000256" key="1">
    <source>
        <dbReference type="SAM" id="SignalP"/>
    </source>
</evidence>
<organism evidence="2 3">
    <name type="scientific">Parvicella tangerina</name>
    <dbReference type="NCBI Taxonomy" id="2829795"/>
    <lineage>
        <taxon>Bacteria</taxon>
        <taxon>Pseudomonadati</taxon>
        <taxon>Bacteroidota</taxon>
        <taxon>Flavobacteriia</taxon>
        <taxon>Flavobacteriales</taxon>
        <taxon>Parvicellaceae</taxon>
        <taxon>Parvicella</taxon>
    </lineage>
</organism>
<dbReference type="InterPro" id="IPR038081">
    <property type="entry name" value="CalX-like_sf"/>
</dbReference>
<dbReference type="Gene3D" id="2.60.40.740">
    <property type="match status" value="2"/>
</dbReference>
<keyword evidence="1" id="KW-0732">Signal</keyword>
<dbReference type="SUPFAM" id="SSF110296">
    <property type="entry name" value="Oligoxyloglucan reducing end-specific cellobiohydrolase"/>
    <property type="match status" value="1"/>
</dbReference>
<dbReference type="Pfam" id="PF13585">
    <property type="entry name" value="CHU_C"/>
    <property type="match status" value="1"/>
</dbReference>
<accession>A0A916JP26</accession>
<proteinExistence type="predicted"/>
<dbReference type="NCBIfam" id="TIGR04131">
    <property type="entry name" value="Bac_Flav_CTERM"/>
    <property type="match status" value="1"/>
</dbReference>
<sequence>MNKHVLLGVFLWALFSLNIHAQQVQGKDGIITNPESMPSTFMGETVRLSSLPIDTTLNLPITKQPKIGYHDKDDWIVNPTVNPNALPKNGDPILQKDYNTIQNRSTQVGNWAGITTTTNPGDPTVDVGPNHVVQMMNGSSGARVQIWDKSGNTLAGPVNFSTLSSGGWSGLGDPIVLYDERADRWILTEFCNGCNDMYIAISTTPDPTGTYNTFSVTANSFPDYPKYSIWDNSYLITANEGTTTSSVYILDRTAMLAGGAPNAQRFTVPRFGTIGFQATTPVSLLGTAPSGSPAMLMRMRDDAWTGSASDALEIWELDIDWSNPGAATLSQTYTLPVSPFESELCGFTSFSCIPQPGGNDLDPLRELLMNRIMYRNFGSYEALVCAHVTDVDGTDHAGIRWYELRNTGSGWTIYQEGTYSPDAENRWMPTIGLSASGNIGLAYNVSSTSTHPEIRYTGRKECDPLGVMTETEVQLVDGTSNNNSNRWGDYNQMGVDPSDGETFWFTAMYNPNAQARTRVGAFTIDPCNPQVQFDNSTYSVNESDANTANGCLDYYTLDVPISIGIDPSQPADITVNVSGGSATQNVDYSISNANLTLDGSTLTGSVQVLIYNDNNTEGDETIILDYTLNANGGDATTGTINQTVTITIVDDDLDPLSMPGVTTTIYSEDFESGFGGVTTTNVSGATAFQLGNTGTTPNGAYNIPTDNTTQFAWIDDDDCNCNMNEVYLYLPSQDLSNYLSANITFDSYFEDNTYGGNNENADLVVSTDGGATFTTIAPLVASGIDVSWTQQSFDVSAYVGNSDVIFAIQYSDAGGWLYGCSVDNFELTGVQPIDIQTAVNTGSGQTANLGPNETVHFYDPTSGDVMMSIVNTSSFDYGCVTVEVDRDGTTPTALEFASATVSDYLHGKTYTVAPTNNNPSGTFDVTLYYKEAEVSAWETITGNNRNNLEIVKVAGNNAINDVTPANYTSYTIDNISATLGSFYSDVTLTASFTNGFSGFGAGIYNVTTVTVTHTASGVDPQCNGASDGSITFTPSGGTGPYEFSVDGGATWTSSNPVTGLAGGTYSTVVRDAGLNQSTPVSITLTDPAAINMSSSATNPNCSSGTGSITVTASGGTGTLQYSIDGGSTFQAGGSFTGLASGTYNIVVEDVNGCQATGSESIAIPTAINMSSSATSPNCSSGTGSITVTASGGTGSLQYSIDGGSTFQAGGSFTGLASGTYNIVVEDANNCQATGSESITIPTAVTVSSSSTVENCGNNDGSITISASGGTGAIQYSINGGSSFLPANTFNSLASGTYNIVVEDANGCQASTTETIGLNTGPTITSVSDTDPTCFGGNNGSITFSAAGVGTLQYSINGGSSWQPSNNFTGLSSGTYNLLIQDGAGCQLNVGTLTLNDPSQITYTASSTNEICGNGDGTLTLTAAGGSGSLQYSIDGGTSFQSGNSFSSLSAGNYNIVIQDALGCQTSGTENIGSTGGPTISNETSTDITCSGSTDGTITITASGTGTLMYSIDGGSSFSATSTFTGLPTGAYDIVVQDGNSCVTNGSTITLSSPSAVTYTATVTDASCGGSDGEIVLAGSGGDGSYQYSINGGSTFQSGGTFSGLSTGSYNIVVQDGSLCEGIGTTSVGSTSGPSISNESSTDVSCNGAADGSINISATGVAPLEYSIDGGSNYSTTSSFTGLSGGNYSVTVRDGNGCVTNGSIININEDAAITYVANISDATCGNNNGTITITASGGVGSYQYSIDGGSSFQSSGIFSGIGSNSYNIVVEDGNSCQTTGIETVNNVGGPSITSETATDISCNGANDGTISVVATGTATLEYSIDGGTTFGTSSLFSGLSAGTYNVVVRDGNSCTTSGTTLTISNPASIIYSASVSDASCGSSNGSITISASGGTGSLQYSIDGGSSFQSGGNFSGLGTGTYNIVVEDANGCQINGTESVGSTSGPSITNEVFTDITCNGDDDGTITISASGSGTLNYSINGGSTFVSSGVFTNLSSGTYNIVVRDGNGCVTNGSTINISEPSVISFTTNITDATCGVNDGEIIITAAGGTGSYQYSIDGGSNFQTGNTFSGIGTGTYSVIVEDANGCQQTSTAVVNSVPGPSIVSSAANDISCFGLTDGNITIVATGISPLSYSIDGVNYQSSGTFTNLDNGTFVVNIQDGNGCVTNTTNLTIGEPSAIAISSSTTDATCGNSDGAIALTATGGTGSLQYSIDGGNNFQPNGNFNAIMAGTYNIVVEDANSCQSTSSVTVINADGPILSSISTSDETCFGANDGSLTVLATGTPPITYSFNGGAYQSSGTYTGSTGNIDIDIQDGNGCILSTSGTINAATAISLIADSQNATCGMNNGSAVVTASGGTGVYSYLWNDDLAQTNNVATNLTAGAYQVVVTDGNGCEDSTSVVISSNSTMTVNVDVTHESCPGEEDGIIATEVTGGQAPYVYNWSNGDSTAVIENLAVGDYTLTVSDDDDCIVTLIIPIENEGGDCIHIPTAISPNGDGANETWVIGGLEDHPNATVEIYNRWGSLLFSSNDYQNDWDGTYNGENVSAGVYYYVIKLDEETTYTGSITVIR</sequence>
<dbReference type="InterPro" id="IPR025667">
    <property type="entry name" value="SprB_repeat"/>
</dbReference>
<feature type="signal peptide" evidence="1">
    <location>
        <begin position="1"/>
        <end position="21"/>
    </location>
</feature>
<dbReference type="KEGG" id="ptan:CRYO30217_02169"/>
<reference evidence="2" key="1">
    <citation type="submission" date="2021-04" db="EMBL/GenBank/DDBJ databases">
        <authorList>
            <person name="Rodrigo-Torres L."/>
            <person name="Arahal R. D."/>
            <person name="Lucena T."/>
        </authorList>
    </citation>
    <scope>NUCLEOTIDE SEQUENCE</scope>
    <source>
        <strain evidence="2">AS29M-1</strain>
    </source>
</reference>
<feature type="chain" id="PRO_5037724383" evidence="1">
    <location>
        <begin position="22"/>
        <end position="2569"/>
    </location>
</feature>
<dbReference type="InterPro" id="IPR026341">
    <property type="entry name" value="T9SS_type_B"/>
</dbReference>
<dbReference type="Proteomes" id="UP000683507">
    <property type="component" value="Chromosome"/>
</dbReference>
<name>A0A916JP26_9FLAO</name>
<evidence type="ECO:0000313" key="3">
    <source>
        <dbReference type="Proteomes" id="UP000683507"/>
    </source>
</evidence>
<keyword evidence="3" id="KW-1185">Reference proteome</keyword>
<dbReference type="Pfam" id="PF13573">
    <property type="entry name" value="SprB"/>
    <property type="match status" value="16"/>
</dbReference>
<protein>
    <submittedName>
        <fullName evidence="2">Uncharacterized protein</fullName>
    </submittedName>
</protein>
<dbReference type="RefSeq" id="WP_258542396.1">
    <property type="nucleotide sequence ID" value="NZ_OU015584.1"/>
</dbReference>
<evidence type="ECO:0000313" key="2">
    <source>
        <dbReference type="EMBL" id="CAG5083344.1"/>
    </source>
</evidence>
<gene>
    <name evidence="2" type="ORF">CRYO30217_02169</name>
</gene>
<dbReference type="Gene3D" id="2.60.40.2030">
    <property type="match status" value="1"/>
</dbReference>